<reference evidence="2 3" key="2">
    <citation type="submission" date="2020-05" db="EMBL/GenBank/DDBJ databases">
        <title>Draft genome sequence of Desulfovibrio sp. strainFSS-1.</title>
        <authorList>
            <person name="Shimoshige H."/>
            <person name="Kobayashi H."/>
            <person name="Maekawa T."/>
        </authorList>
    </citation>
    <scope>NUCLEOTIDE SEQUENCE [LARGE SCALE GENOMIC DNA]</scope>
    <source>
        <strain evidence="2 3">SIID29052-01</strain>
    </source>
</reference>
<protein>
    <submittedName>
        <fullName evidence="2">Uncharacterized protein</fullName>
    </submittedName>
</protein>
<keyword evidence="1" id="KW-0472">Membrane</keyword>
<evidence type="ECO:0000256" key="1">
    <source>
        <dbReference type="SAM" id="Phobius"/>
    </source>
</evidence>
<keyword evidence="1" id="KW-0812">Transmembrane</keyword>
<organism evidence="2 3">
    <name type="scientific">Fundidesulfovibrio magnetotacticus</name>
    <dbReference type="NCBI Taxonomy" id="2730080"/>
    <lineage>
        <taxon>Bacteria</taxon>
        <taxon>Pseudomonadati</taxon>
        <taxon>Thermodesulfobacteriota</taxon>
        <taxon>Desulfovibrionia</taxon>
        <taxon>Desulfovibrionales</taxon>
        <taxon>Desulfovibrionaceae</taxon>
        <taxon>Fundidesulfovibrio</taxon>
    </lineage>
</organism>
<sequence length="57" mass="6569">MPDILTFLLVALALIVLIAGVRLLRGQSRGKTNHFVRVDFDGYKGKEMYERFVSKER</sequence>
<reference evidence="2 3" key="1">
    <citation type="submission" date="2020-04" db="EMBL/GenBank/DDBJ databases">
        <authorList>
            <consortium name="Desulfovibrio sp. FSS-1 genome sequencing consortium"/>
            <person name="Shimoshige H."/>
            <person name="Kobayashi H."/>
            <person name="Maekawa T."/>
        </authorList>
    </citation>
    <scope>NUCLEOTIDE SEQUENCE [LARGE SCALE GENOMIC DNA]</scope>
    <source>
        <strain evidence="2 3">SIID29052-01</strain>
    </source>
</reference>
<proteinExistence type="predicted"/>
<name>A0A6V8LSB2_9BACT</name>
<dbReference type="RefSeq" id="WP_173081561.1">
    <property type="nucleotide sequence ID" value="NZ_BLTE01000002.1"/>
</dbReference>
<feature type="transmembrane region" description="Helical" evidence="1">
    <location>
        <begin position="6"/>
        <end position="24"/>
    </location>
</feature>
<dbReference type="Proteomes" id="UP000494245">
    <property type="component" value="Unassembled WGS sequence"/>
</dbReference>
<gene>
    <name evidence="2" type="ORF">NNJEOMEG_00818</name>
</gene>
<evidence type="ECO:0000313" key="3">
    <source>
        <dbReference type="Proteomes" id="UP000494245"/>
    </source>
</evidence>
<keyword evidence="3" id="KW-1185">Reference proteome</keyword>
<comment type="caution">
    <text evidence="2">The sequence shown here is derived from an EMBL/GenBank/DDBJ whole genome shotgun (WGS) entry which is preliminary data.</text>
</comment>
<dbReference type="EMBL" id="BLTE01000002">
    <property type="protein sequence ID" value="GFK92989.1"/>
    <property type="molecule type" value="Genomic_DNA"/>
</dbReference>
<keyword evidence="1" id="KW-1133">Transmembrane helix</keyword>
<dbReference type="AlphaFoldDB" id="A0A6V8LSB2"/>
<evidence type="ECO:0000313" key="2">
    <source>
        <dbReference type="EMBL" id="GFK92989.1"/>
    </source>
</evidence>
<accession>A0A6V8LSB2</accession>